<dbReference type="PANTHER" id="PTHR43792">
    <property type="entry name" value="GNAT FAMILY, PUTATIVE (AFU_ORTHOLOGUE AFUA_3G00765)-RELATED-RELATED"/>
    <property type="match status" value="1"/>
</dbReference>
<dbReference type="Gene3D" id="3.40.630.30">
    <property type="match status" value="1"/>
</dbReference>
<dbReference type="InterPro" id="IPR000182">
    <property type="entry name" value="GNAT_dom"/>
</dbReference>
<feature type="domain" description="N-acetyltransferase" evidence="1">
    <location>
        <begin position="29"/>
        <end position="173"/>
    </location>
</feature>
<evidence type="ECO:0000313" key="3">
    <source>
        <dbReference type="Proteomes" id="UP000321805"/>
    </source>
</evidence>
<protein>
    <submittedName>
        <fullName evidence="2">GNAT family N-acetyltransferase</fullName>
    </submittedName>
</protein>
<dbReference type="Proteomes" id="UP000321805">
    <property type="component" value="Chromosome"/>
</dbReference>
<accession>A0A5B8U778</accession>
<evidence type="ECO:0000259" key="1">
    <source>
        <dbReference type="PROSITE" id="PS51186"/>
    </source>
</evidence>
<dbReference type="EMBL" id="CP042430">
    <property type="protein sequence ID" value="QEC48953.1"/>
    <property type="molecule type" value="Genomic_DNA"/>
</dbReference>
<organism evidence="2 3">
    <name type="scientific">Baekduia soli</name>
    <dbReference type="NCBI Taxonomy" id="496014"/>
    <lineage>
        <taxon>Bacteria</taxon>
        <taxon>Bacillati</taxon>
        <taxon>Actinomycetota</taxon>
        <taxon>Thermoleophilia</taxon>
        <taxon>Solirubrobacterales</taxon>
        <taxon>Baekduiaceae</taxon>
        <taxon>Baekduia</taxon>
    </lineage>
</organism>
<dbReference type="AlphaFoldDB" id="A0A5B8U778"/>
<keyword evidence="3" id="KW-1185">Reference proteome</keyword>
<dbReference type="PANTHER" id="PTHR43792:SF1">
    <property type="entry name" value="N-ACETYLTRANSFERASE DOMAIN-CONTAINING PROTEIN"/>
    <property type="match status" value="1"/>
</dbReference>
<keyword evidence="2" id="KW-0808">Transferase</keyword>
<name>A0A5B8U778_9ACTN</name>
<dbReference type="GO" id="GO:0016747">
    <property type="term" value="F:acyltransferase activity, transferring groups other than amino-acyl groups"/>
    <property type="evidence" value="ECO:0007669"/>
    <property type="project" value="InterPro"/>
</dbReference>
<dbReference type="InterPro" id="IPR016181">
    <property type="entry name" value="Acyl_CoA_acyltransferase"/>
</dbReference>
<dbReference type="OrthoDB" id="3533156at2"/>
<sequence>MPGGLGVDRVATARLVGRRPEEGDARAYVRVFTDPRIDEEAWPADRRTADGARETLAAFIAHWERWGFGPWTVLVGSEPVGWTGLQHTRVDGRPEVELLWFLDGDLWGRGYAPELAREAVRVAFEVLELDDVVAFTTPANTRSQAVMRRLGMAHERDIVHGGLPHVLFRLTRPGAV</sequence>
<dbReference type="RefSeq" id="WP_146921063.1">
    <property type="nucleotide sequence ID" value="NZ_CP042430.1"/>
</dbReference>
<dbReference type="PROSITE" id="PS51186">
    <property type="entry name" value="GNAT"/>
    <property type="match status" value="1"/>
</dbReference>
<evidence type="ECO:0000313" key="2">
    <source>
        <dbReference type="EMBL" id="QEC48953.1"/>
    </source>
</evidence>
<gene>
    <name evidence="2" type="ORF">FSW04_16150</name>
</gene>
<dbReference type="InterPro" id="IPR051531">
    <property type="entry name" value="N-acetyltransferase"/>
</dbReference>
<dbReference type="SUPFAM" id="SSF55729">
    <property type="entry name" value="Acyl-CoA N-acyltransferases (Nat)"/>
    <property type="match status" value="1"/>
</dbReference>
<dbReference type="KEGG" id="bsol:FSW04_16150"/>
<reference evidence="2 3" key="1">
    <citation type="journal article" date="2018" name="J. Microbiol.">
        <title>Baekduia soli gen. nov., sp. nov., a novel bacterium isolated from the soil of Baekdu Mountain and proposal of a novel family name, Baekduiaceae fam. nov.</title>
        <authorList>
            <person name="An D.S."/>
            <person name="Siddiqi M.Z."/>
            <person name="Kim K.H."/>
            <person name="Yu H.S."/>
            <person name="Im W.T."/>
        </authorList>
    </citation>
    <scope>NUCLEOTIDE SEQUENCE [LARGE SCALE GENOMIC DNA]</scope>
    <source>
        <strain evidence="2 3">BR7-21</strain>
    </source>
</reference>
<proteinExistence type="predicted"/>
<dbReference type="Pfam" id="PF13302">
    <property type="entry name" value="Acetyltransf_3"/>
    <property type="match status" value="1"/>
</dbReference>